<dbReference type="EMBL" id="JBBMQO010000003">
    <property type="protein sequence ID" value="MEM5501088.1"/>
    <property type="molecule type" value="Genomic_DNA"/>
</dbReference>
<dbReference type="EC" id="2.1.1.-" evidence="2"/>
<dbReference type="SUPFAM" id="SSF53335">
    <property type="entry name" value="S-adenosyl-L-methionine-dependent methyltransferases"/>
    <property type="match status" value="1"/>
</dbReference>
<feature type="domain" description="Methyltransferase" evidence="1">
    <location>
        <begin position="48"/>
        <end position="166"/>
    </location>
</feature>
<evidence type="ECO:0000313" key="3">
    <source>
        <dbReference type="Proteomes" id="UP001477870"/>
    </source>
</evidence>
<gene>
    <name evidence="2" type="ORF">WNY59_05760</name>
</gene>
<name>A0ABU9T4M3_9HYPH</name>
<dbReference type="Pfam" id="PF13847">
    <property type="entry name" value="Methyltransf_31"/>
    <property type="match status" value="1"/>
</dbReference>
<dbReference type="PANTHER" id="PTHR47473">
    <property type="entry name" value="BTA1P"/>
    <property type="match status" value="1"/>
</dbReference>
<keyword evidence="3" id="KW-1185">Reference proteome</keyword>
<reference evidence="2 3" key="1">
    <citation type="submission" date="2024-03" db="EMBL/GenBank/DDBJ databases">
        <title>Community enrichment and isolation of bacterial strains for fucoidan degradation.</title>
        <authorList>
            <person name="Sichert A."/>
        </authorList>
    </citation>
    <scope>NUCLEOTIDE SEQUENCE [LARGE SCALE GENOMIC DNA]</scope>
    <source>
        <strain evidence="2 3">AS62</strain>
    </source>
</reference>
<keyword evidence="2" id="KW-0489">Methyltransferase</keyword>
<evidence type="ECO:0000313" key="2">
    <source>
        <dbReference type="EMBL" id="MEM5501088.1"/>
    </source>
</evidence>
<dbReference type="InterPro" id="IPR029063">
    <property type="entry name" value="SAM-dependent_MTases_sf"/>
</dbReference>
<accession>A0ABU9T4M3</accession>
<proteinExistence type="predicted"/>
<comment type="caution">
    <text evidence="2">The sequence shown here is derived from an EMBL/GenBank/DDBJ whole genome shotgun (WGS) entry which is preliminary data.</text>
</comment>
<sequence>MSNADHSHASLMDTIYGKQRYFYDATRKFYLLGRDQILQRLAVPQSGTMLEIACGTGRNLCLGAKLYPTAKLYGLDISEEMLKSAKANLQRTGLHDKVQLAKGDATNFDGATLFDVSKFDRILLSYAVSMIPDWEVTIEHAAHQLKPGGELWIVDFGNQTKLPNWFKNALYGWLRKFHVQPRQELETVARRVARTVHGTAEFGTLYRGYAQFTVIKKPSIS</sequence>
<dbReference type="GO" id="GO:0008168">
    <property type="term" value="F:methyltransferase activity"/>
    <property type="evidence" value="ECO:0007669"/>
    <property type="project" value="UniProtKB-KW"/>
</dbReference>
<dbReference type="InterPro" id="IPR025714">
    <property type="entry name" value="Methyltranfer_dom"/>
</dbReference>
<dbReference type="GO" id="GO:0032259">
    <property type="term" value="P:methylation"/>
    <property type="evidence" value="ECO:0007669"/>
    <property type="project" value="UniProtKB-KW"/>
</dbReference>
<evidence type="ECO:0000259" key="1">
    <source>
        <dbReference type="Pfam" id="PF13847"/>
    </source>
</evidence>
<organism evidence="2 3">
    <name type="scientific">Ahrensia kielensis</name>
    <dbReference type="NCBI Taxonomy" id="76980"/>
    <lineage>
        <taxon>Bacteria</taxon>
        <taxon>Pseudomonadati</taxon>
        <taxon>Pseudomonadota</taxon>
        <taxon>Alphaproteobacteria</taxon>
        <taxon>Hyphomicrobiales</taxon>
        <taxon>Ahrensiaceae</taxon>
        <taxon>Ahrensia</taxon>
    </lineage>
</organism>
<dbReference type="RefSeq" id="WP_342847571.1">
    <property type="nucleotide sequence ID" value="NZ_JBBMQO010000003.1"/>
</dbReference>
<dbReference type="Gene3D" id="3.40.50.150">
    <property type="entry name" value="Vaccinia Virus protein VP39"/>
    <property type="match status" value="1"/>
</dbReference>
<dbReference type="PANTHER" id="PTHR47473:SF1">
    <property type="entry name" value="METHYLTRANSFERASE DOMAIN-CONTAINING PROTEIN"/>
    <property type="match status" value="1"/>
</dbReference>
<dbReference type="Proteomes" id="UP001477870">
    <property type="component" value="Unassembled WGS sequence"/>
</dbReference>
<keyword evidence="2" id="KW-0808">Transferase</keyword>
<protein>
    <submittedName>
        <fullName evidence="2">Class I SAM-dependent methyltransferase</fullName>
        <ecNumber evidence="2">2.1.1.-</ecNumber>
    </submittedName>
</protein>
<dbReference type="CDD" id="cd02440">
    <property type="entry name" value="AdoMet_MTases"/>
    <property type="match status" value="1"/>
</dbReference>